<name>F2U029_SALR5</name>
<feature type="coiled-coil region" evidence="1">
    <location>
        <begin position="186"/>
        <end position="255"/>
    </location>
</feature>
<accession>F2U029</accession>
<gene>
    <name evidence="4" type="ORF">PTSG_01346</name>
</gene>
<evidence type="ECO:0000256" key="2">
    <source>
        <dbReference type="SAM" id="MobiDB-lite"/>
    </source>
</evidence>
<dbReference type="EMBL" id="GL832958">
    <property type="protein sequence ID" value="EGD80757.1"/>
    <property type="molecule type" value="Genomic_DNA"/>
</dbReference>
<dbReference type="GeneID" id="16077915"/>
<dbReference type="RefSeq" id="XP_004997318.1">
    <property type="nucleotide sequence ID" value="XM_004997261.1"/>
</dbReference>
<feature type="domain" description="Ubiquitin-like" evidence="3">
    <location>
        <begin position="1"/>
        <end position="60"/>
    </location>
</feature>
<dbReference type="Proteomes" id="UP000007799">
    <property type="component" value="Unassembled WGS sequence"/>
</dbReference>
<sequence length="344" mass="39867">MAETMDVDSSELLTRYGREIDRLKKQISEVLAENEELHKDRQRLIEAGRTKEDWEELQELTNTLVQENKLLIGKDEANQTEIQRMEKKMQKQREEIQQLQEEKGQQDIHAQRVALELSRLRDENSRLQRENARIRADAQVRGGTGYAPPSDQYQHSDTESAGVASRDGDHHDRIIQDLTNEHVREVSRLRDTIQQLQGAVNQKERHIVQMQSKVQEATALVTALRDRLDAVHQEKRRLSERLAQVELNYEAALQERAQYLAHLDSAIKIAEHRKHELASLMAASEVSKAERDRALMEAARRDAQLDAISRQLEAEQQQARQQLLDAVDMVRLQRSNYKRMTGKP</sequence>
<dbReference type="InParanoid" id="F2U029"/>
<dbReference type="PROSITE" id="PS50053">
    <property type="entry name" value="UBIQUITIN_2"/>
    <property type="match status" value="1"/>
</dbReference>
<dbReference type="InterPro" id="IPR000626">
    <property type="entry name" value="Ubiquitin-like_dom"/>
</dbReference>
<evidence type="ECO:0000313" key="5">
    <source>
        <dbReference type="Proteomes" id="UP000007799"/>
    </source>
</evidence>
<evidence type="ECO:0000256" key="1">
    <source>
        <dbReference type="SAM" id="Coils"/>
    </source>
</evidence>
<feature type="coiled-coil region" evidence="1">
    <location>
        <begin position="13"/>
        <end position="47"/>
    </location>
</feature>
<evidence type="ECO:0000313" key="4">
    <source>
        <dbReference type="EMBL" id="EGD80757.1"/>
    </source>
</evidence>
<dbReference type="AlphaFoldDB" id="F2U029"/>
<organism evidence="5">
    <name type="scientific">Salpingoeca rosetta (strain ATCC 50818 / BSB-021)</name>
    <dbReference type="NCBI Taxonomy" id="946362"/>
    <lineage>
        <taxon>Eukaryota</taxon>
        <taxon>Choanoflagellata</taxon>
        <taxon>Craspedida</taxon>
        <taxon>Salpingoecidae</taxon>
        <taxon>Salpingoeca</taxon>
    </lineage>
</organism>
<proteinExistence type="predicted"/>
<protein>
    <recommendedName>
        <fullName evidence="3">Ubiquitin-like domain-containing protein</fullName>
    </recommendedName>
</protein>
<keyword evidence="1" id="KW-0175">Coiled coil</keyword>
<keyword evidence="5" id="KW-1185">Reference proteome</keyword>
<dbReference type="KEGG" id="sre:PTSG_01346"/>
<reference evidence="4" key="1">
    <citation type="submission" date="2009-08" db="EMBL/GenBank/DDBJ databases">
        <title>Annotation of Salpingoeca rosetta.</title>
        <authorList>
            <consortium name="The Broad Institute Genome Sequencing Platform"/>
            <person name="Russ C."/>
            <person name="Cuomo C."/>
            <person name="Burger G."/>
            <person name="Gray M.W."/>
            <person name="Holland P.W.H."/>
            <person name="King N."/>
            <person name="Lang F.B.F."/>
            <person name="Roger A.J."/>
            <person name="Ruiz-Trillo I."/>
            <person name="Young S.K."/>
            <person name="Zeng Q."/>
            <person name="Gargeya S."/>
            <person name="Alvarado L."/>
            <person name="Berlin A."/>
            <person name="Chapman S.B."/>
            <person name="Chen Z."/>
            <person name="Freedman E."/>
            <person name="Gellesch M."/>
            <person name="Goldberg J."/>
            <person name="Griggs A."/>
            <person name="Gujja S."/>
            <person name="Heilman E."/>
            <person name="Heiman D."/>
            <person name="Howarth C."/>
            <person name="Mehta T."/>
            <person name="Neiman D."/>
            <person name="Pearson M."/>
            <person name="Roberts A."/>
            <person name="Saif S."/>
            <person name="Shea T."/>
            <person name="Shenoy N."/>
            <person name="Sisk P."/>
            <person name="Stolte C."/>
            <person name="Sykes S."/>
            <person name="White J."/>
            <person name="Yandava C."/>
            <person name="Haas B."/>
            <person name="Nusbaum C."/>
            <person name="Birren B."/>
        </authorList>
    </citation>
    <scope>NUCLEOTIDE SEQUENCE [LARGE SCALE GENOMIC DNA]</scope>
    <source>
        <strain evidence="4">ATCC 50818</strain>
    </source>
</reference>
<evidence type="ECO:0000259" key="3">
    <source>
        <dbReference type="PROSITE" id="PS50053"/>
    </source>
</evidence>
<feature type="region of interest" description="Disordered" evidence="2">
    <location>
        <begin position="136"/>
        <end position="167"/>
    </location>
</feature>